<organism evidence="6 7">
    <name type="scientific">Apolygus lucorum</name>
    <name type="common">Small green plant bug</name>
    <name type="synonym">Lygocoris lucorum</name>
    <dbReference type="NCBI Taxonomy" id="248454"/>
    <lineage>
        <taxon>Eukaryota</taxon>
        <taxon>Metazoa</taxon>
        <taxon>Ecdysozoa</taxon>
        <taxon>Arthropoda</taxon>
        <taxon>Hexapoda</taxon>
        <taxon>Insecta</taxon>
        <taxon>Pterygota</taxon>
        <taxon>Neoptera</taxon>
        <taxon>Paraneoptera</taxon>
        <taxon>Hemiptera</taxon>
        <taxon>Heteroptera</taxon>
        <taxon>Panheteroptera</taxon>
        <taxon>Cimicomorpha</taxon>
        <taxon>Miridae</taxon>
        <taxon>Mirini</taxon>
        <taxon>Apolygus</taxon>
    </lineage>
</organism>
<keyword evidence="2" id="KW-0732">Signal</keyword>
<sequence length="1388" mass="154170">MVGQQSRRRPDQGNGTPRDLQASCKDFLQSVSVTSIEIYVPIMRHRTSASTIRWTAWMLLTLLCCGSAALECDELIRFLGYPCSCTSLADDEMAVDCDHVVLPSDFPSLPVQAQVVSFSHRSAGIQSLPTPSFVQSGLPMRKLDFSDNSIRRLSERVFRGLSGTLQELRLAKNLLGDSLNPIFSTTELHGLAQLRILDLRWNFIKALEEGLLKGCTDLQEIWLDHNSFVEVPSSSLNGPQALKMLSLQSNRISMIKENAFSAQTKLERLLLGGNRISSIEEGAFASLSGLKELNLSHNRLYKLNSDVFLGAESVQKLDLSGNFLVGFPSISLQRFSSLKHLNLSSNMIEKLDSSLLQSVPDLELLDISRNSIGNIAPGTFLALRHLRHLDLSVNTLRTIEDDAFEGLNSLDTLSLQDNNILLVPASALGRLPRLTKLQLDFNRVAALSSDILRAVADRVTVLSFARNVVRELPPDAFQDFKKLKALDLSGNLLLNIEMASFTGLEETLEELYLKGNRLSSLPNKPLMLLKMKTFDLSHNHLTELPRTSFLMVPNLLSLNLSHNQQLSAVPSTLFHPLTQMRILDLSNCALKLLSPELMMKSTSLQILSLRQNFLEELTEAAFQNLRNLTELDLSKNVISSIRPGCFSHLPSLKRLDLSGNKLSSFKGEYFITRRSNGTKLEFLDLSDNDLSYLFPSSFRVHPKLTKLIAARNRFSFFPAELLVGLNYLQVVDLGQNMLKSLEEFDFGRLPRLTTLKLSDNLLDSISETAFHNSTQLQIIDLSGNKLERMGERTFQGLGRLKLLNLGNNLLSELPESIFERSKLRMLENIDLSNNLFEVPPLKTLQRQYFFLNSVNLANNKLKEIPPDDSIMVNIKVLDLSFNNLTAESIANVLGEPKTVKELNLAGTGISYITRLETPFLQNLNLSYNEISDIPEKVFERPTLLEVLDLSHNNIGSLSGSVSEIWSKLKNLEVIDLSSNPIKTIVQNDFEGLQSLKRLNISNLEECTKIEKAAFKNLVNLAELEAYDYPRLGYLDVTGLLHSLPSLEHLDVEVKDSAIGSEQLSAAMNPRLNKLGIRGNRVKSISSSALAGLKSPKITIKVRDTSLSSLLPALLIPLPRSSKVDLDVSENQISTLSPQFLSALDDRRGDLMLSGLETNPIACDCNSRALRRSEFGARIICNSPDYLAGKRLIEVGDDDLTCDPHRPTSSTEAPTSTLRTTKHVERHNMMEPDIIWSVEPTTTTHRMPMKPFVGATTINNDDTLIISIVGGVVAFIAVLIIIICVVKLRWTDGGGPGYLHPGAMQFFPHCNNPGCPCPKMPPMMPPPPPSSPPYGMTYATLPGKRMAPSSISPPLRPTYSTLGRSQYPPNSHPFYISYPSGDEKENGSR</sequence>
<name>A0A8S9X587_APOLU</name>
<dbReference type="FunFam" id="3.80.10.10:FF:001164">
    <property type="entry name" value="GH01279p"/>
    <property type="match status" value="2"/>
</dbReference>
<keyword evidence="1" id="KW-0433">Leucine-rich repeat</keyword>
<keyword evidence="5" id="KW-0472">Membrane</keyword>
<reference evidence="6" key="1">
    <citation type="journal article" date="2021" name="Mol. Ecol. Resour.">
        <title>Apolygus lucorum genome provides insights into omnivorousness and mesophyll feeding.</title>
        <authorList>
            <person name="Liu Y."/>
            <person name="Liu H."/>
            <person name="Wang H."/>
            <person name="Huang T."/>
            <person name="Liu B."/>
            <person name="Yang B."/>
            <person name="Yin L."/>
            <person name="Li B."/>
            <person name="Zhang Y."/>
            <person name="Zhang S."/>
            <person name="Jiang F."/>
            <person name="Zhang X."/>
            <person name="Ren Y."/>
            <person name="Wang B."/>
            <person name="Wang S."/>
            <person name="Lu Y."/>
            <person name="Wu K."/>
            <person name="Fan W."/>
            <person name="Wang G."/>
        </authorList>
    </citation>
    <scope>NUCLEOTIDE SEQUENCE</scope>
    <source>
        <strain evidence="6">12Hb</strain>
    </source>
</reference>
<dbReference type="EMBL" id="WIXP02000010">
    <property type="protein sequence ID" value="KAF6203491.1"/>
    <property type="molecule type" value="Genomic_DNA"/>
</dbReference>
<dbReference type="InterPro" id="IPR032675">
    <property type="entry name" value="LRR_dom_sf"/>
</dbReference>
<dbReference type="OrthoDB" id="8731593at2759"/>
<evidence type="ECO:0000256" key="2">
    <source>
        <dbReference type="ARBA" id="ARBA00022729"/>
    </source>
</evidence>
<dbReference type="SMART" id="SM00364">
    <property type="entry name" value="LRR_BAC"/>
    <property type="match status" value="12"/>
</dbReference>
<comment type="caution">
    <text evidence="6">The sequence shown here is derived from an EMBL/GenBank/DDBJ whole genome shotgun (WGS) entry which is preliminary data.</text>
</comment>
<keyword evidence="7" id="KW-1185">Reference proteome</keyword>
<protein>
    <recommendedName>
        <fullName evidence="8">LRRCT domain-containing protein</fullName>
    </recommendedName>
</protein>
<evidence type="ECO:0000256" key="4">
    <source>
        <dbReference type="SAM" id="MobiDB-lite"/>
    </source>
</evidence>
<dbReference type="Pfam" id="PF13855">
    <property type="entry name" value="LRR_8"/>
    <property type="match status" value="8"/>
</dbReference>
<evidence type="ECO:0000256" key="3">
    <source>
        <dbReference type="ARBA" id="ARBA00022737"/>
    </source>
</evidence>
<dbReference type="PANTHER" id="PTHR24373:SF275">
    <property type="entry name" value="TIR DOMAIN-CONTAINING PROTEIN"/>
    <property type="match status" value="1"/>
</dbReference>
<accession>A0A8S9X587</accession>
<evidence type="ECO:0000256" key="5">
    <source>
        <dbReference type="SAM" id="Phobius"/>
    </source>
</evidence>
<dbReference type="InterPro" id="IPR003591">
    <property type="entry name" value="Leu-rich_rpt_typical-subtyp"/>
</dbReference>
<dbReference type="SMART" id="SM00369">
    <property type="entry name" value="LRR_TYP"/>
    <property type="match status" value="29"/>
</dbReference>
<dbReference type="SMART" id="SM00365">
    <property type="entry name" value="LRR_SD22"/>
    <property type="match status" value="18"/>
</dbReference>
<feature type="region of interest" description="Disordered" evidence="4">
    <location>
        <begin position="1344"/>
        <end position="1388"/>
    </location>
</feature>
<proteinExistence type="predicted"/>
<gene>
    <name evidence="6" type="ORF">GE061_001822</name>
</gene>
<dbReference type="Pfam" id="PF00560">
    <property type="entry name" value="LRR_1"/>
    <property type="match status" value="1"/>
</dbReference>
<feature type="transmembrane region" description="Helical" evidence="5">
    <location>
        <begin position="1263"/>
        <end position="1285"/>
    </location>
</feature>
<dbReference type="SUPFAM" id="SSF52058">
    <property type="entry name" value="L domain-like"/>
    <property type="match status" value="4"/>
</dbReference>
<dbReference type="InterPro" id="IPR001611">
    <property type="entry name" value="Leu-rich_rpt"/>
</dbReference>
<keyword evidence="5" id="KW-1133">Transmembrane helix</keyword>
<dbReference type="InterPro" id="IPR050328">
    <property type="entry name" value="Dev_Immune_Receptor"/>
</dbReference>
<keyword evidence="5" id="KW-0812">Transmembrane</keyword>
<evidence type="ECO:0008006" key="8">
    <source>
        <dbReference type="Google" id="ProtNLM"/>
    </source>
</evidence>
<dbReference type="Proteomes" id="UP000466442">
    <property type="component" value="Unassembled WGS sequence"/>
</dbReference>
<dbReference type="PROSITE" id="PS51450">
    <property type="entry name" value="LRR"/>
    <property type="match status" value="14"/>
</dbReference>
<dbReference type="Gene3D" id="3.80.10.10">
    <property type="entry name" value="Ribonuclease Inhibitor"/>
    <property type="match status" value="7"/>
</dbReference>
<feature type="compositionally biased region" description="Polar residues" evidence="4">
    <location>
        <begin position="1357"/>
        <end position="1368"/>
    </location>
</feature>
<evidence type="ECO:0000256" key="1">
    <source>
        <dbReference type="ARBA" id="ARBA00022614"/>
    </source>
</evidence>
<dbReference type="PANTHER" id="PTHR24373">
    <property type="entry name" value="SLIT RELATED LEUCINE-RICH REPEAT NEURONAL PROTEIN"/>
    <property type="match status" value="1"/>
</dbReference>
<dbReference type="SUPFAM" id="SSF52047">
    <property type="entry name" value="RNI-like"/>
    <property type="match status" value="1"/>
</dbReference>
<evidence type="ECO:0000313" key="7">
    <source>
        <dbReference type="Proteomes" id="UP000466442"/>
    </source>
</evidence>
<evidence type="ECO:0000313" key="6">
    <source>
        <dbReference type="EMBL" id="KAF6203491.1"/>
    </source>
</evidence>
<keyword evidence="3" id="KW-0677">Repeat</keyword>